<gene>
    <name evidence="7" type="primary">rpsT</name>
    <name evidence="9" type="ORF">A2117_02485</name>
</gene>
<dbReference type="GO" id="GO:0015935">
    <property type="term" value="C:small ribosomal subunit"/>
    <property type="evidence" value="ECO:0007669"/>
    <property type="project" value="TreeGrafter"/>
</dbReference>
<dbReference type="SUPFAM" id="SSF46992">
    <property type="entry name" value="Ribosomal protein S20"/>
    <property type="match status" value="1"/>
</dbReference>
<dbReference type="Proteomes" id="UP000179245">
    <property type="component" value="Unassembled WGS sequence"/>
</dbReference>
<keyword evidence="2 7" id="KW-0699">rRNA-binding</keyword>
<dbReference type="AlphaFoldDB" id="A0A1G2QQU1"/>
<dbReference type="HAMAP" id="MF_00500">
    <property type="entry name" value="Ribosomal_bS20"/>
    <property type="match status" value="1"/>
</dbReference>
<name>A0A1G2QQU1_9BACT</name>
<keyword evidence="5 7" id="KW-0687">Ribonucleoprotein</keyword>
<dbReference type="Pfam" id="PF01649">
    <property type="entry name" value="Ribosomal_S20p"/>
    <property type="match status" value="1"/>
</dbReference>
<dbReference type="Gene3D" id="1.20.58.110">
    <property type="entry name" value="Ribosomal protein S20"/>
    <property type="match status" value="1"/>
</dbReference>
<evidence type="ECO:0000256" key="6">
    <source>
        <dbReference type="ARBA" id="ARBA00035136"/>
    </source>
</evidence>
<dbReference type="GO" id="GO:0005829">
    <property type="term" value="C:cytosol"/>
    <property type="evidence" value="ECO:0007669"/>
    <property type="project" value="TreeGrafter"/>
</dbReference>
<feature type="compositionally biased region" description="Basic residues" evidence="8">
    <location>
        <begin position="9"/>
        <end position="27"/>
    </location>
</feature>
<dbReference type="STRING" id="1802443.A2117_02485"/>
<evidence type="ECO:0000256" key="7">
    <source>
        <dbReference type="HAMAP-Rule" id="MF_00500"/>
    </source>
</evidence>
<evidence type="ECO:0000256" key="2">
    <source>
        <dbReference type="ARBA" id="ARBA00022730"/>
    </source>
</evidence>
<dbReference type="PANTHER" id="PTHR33398:SF1">
    <property type="entry name" value="SMALL RIBOSOMAL SUBUNIT PROTEIN BS20C"/>
    <property type="match status" value="1"/>
</dbReference>
<proteinExistence type="inferred from homology"/>
<comment type="function">
    <text evidence="7">Binds directly to 16S ribosomal RNA.</text>
</comment>
<evidence type="ECO:0000313" key="10">
    <source>
        <dbReference type="Proteomes" id="UP000179245"/>
    </source>
</evidence>
<dbReference type="InterPro" id="IPR002583">
    <property type="entry name" value="Ribosomal_bS20"/>
</dbReference>
<dbReference type="InterPro" id="IPR036510">
    <property type="entry name" value="Ribosomal_bS20_sf"/>
</dbReference>
<reference evidence="9 10" key="1">
    <citation type="journal article" date="2016" name="Nat. Commun.">
        <title>Thousands of microbial genomes shed light on interconnected biogeochemical processes in an aquifer system.</title>
        <authorList>
            <person name="Anantharaman K."/>
            <person name="Brown C.T."/>
            <person name="Hug L.A."/>
            <person name="Sharon I."/>
            <person name="Castelle C.J."/>
            <person name="Probst A.J."/>
            <person name="Thomas B.C."/>
            <person name="Singh A."/>
            <person name="Wilkins M.J."/>
            <person name="Karaoz U."/>
            <person name="Brodie E.L."/>
            <person name="Williams K.H."/>
            <person name="Hubbard S.S."/>
            <person name="Banfield J.F."/>
        </authorList>
    </citation>
    <scope>NUCLEOTIDE SEQUENCE [LARGE SCALE GENOMIC DNA]</scope>
</reference>
<dbReference type="NCBIfam" id="TIGR00029">
    <property type="entry name" value="S20"/>
    <property type="match status" value="1"/>
</dbReference>
<evidence type="ECO:0000256" key="4">
    <source>
        <dbReference type="ARBA" id="ARBA00022980"/>
    </source>
</evidence>
<dbReference type="GO" id="GO:0006412">
    <property type="term" value="P:translation"/>
    <property type="evidence" value="ECO:0007669"/>
    <property type="project" value="UniProtKB-UniRule"/>
</dbReference>
<comment type="caution">
    <text evidence="9">The sequence shown here is derived from an EMBL/GenBank/DDBJ whole genome shotgun (WGS) entry which is preliminary data.</text>
</comment>
<protein>
    <recommendedName>
        <fullName evidence="6 7">Small ribosomal subunit protein bS20</fullName>
    </recommendedName>
</protein>
<dbReference type="GO" id="GO:0003735">
    <property type="term" value="F:structural constituent of ribosome"/>
    <property type="evidence" value="ECO:0007669"/>
    <property type="project" value="InterPro"/>
</dbReference>
<organism evidence="9 10">
    <name type="scientific">Candidatus Wildermuthbacteria bacterium GWA2_46_15</name>
    <dbReference type="NCBI Taxonomy" id="1802443"/>
    <lineage>
        <taxon>Bacteria</taxon>
        <taxon>Candidatus Wildermuthiibacteriota</taxon>
    </lineage>
</organism>
<evidence type="ECO:0000256" key="5">
    <source>
        <dbReference type="ARBA" id="ARBA00023274"/>
    </source>
</evidence>
<dbReference type="PANTHER" id="PTHR33398">
    <property type="entry name" value="30S RIBOSOMAL PROTEIN S20"/>
    <property type="match status" value="1"/>
</dbReference>
<evidence type="ECO:0000313" key="9">
    <source>
        <dbReference type="EMBL" id="OHA62818.1"/>
    </source>
</evidence>
<keyword evidence="4 7" id="KW-0689">Ribosomal protein</keyword>
<accession>A0A1G2QQU1</accession>
<feature type="region of interest" description="Disordered" evidence="8">
    <location>
        <begin position="1"/>
        <end position="27"/>
    </location>
</feature>
<dbReference type="GO" id="GO:0070181">
    <property type="term" value="F:small ribosomal subunit rRNA binding"/>
    <property type="evidence" value="ECO:0007669"/>
    <property type="project" value="TreeGrafter"/>
</dbReference>
<evidence type="ECO:0000256" key="1">
    <source>
        <dbReference type="ARBA" id="ARBA00007634"/>
    </source>
</evidence>
<dbReference type="EMBL" id="MHTO01000003">
    <property type="protein sequence ID" value="OHA62818.1"/>
    <property type="molecule type" value="Genomic_DNA"/>
</dbReference>
<evidence type="ECO:0000256" key="8">
    <source>
        <dbReference type="SAM" id="MobiDB-lite"/>
    </source>
</evidence>
<evidence type="ECO:0000256" key="3">
    <source>
        <dbReference type="ARBA" id="ARBA00022884"/>
    </source>
</evidence>
<keyword evidence="3 7" id="KW-0694">RNA-binding</keyword>
<comment type="similarity">
    <text evidence="1 7">Belongs to the bacterial ribosomal protein bS20 family.</text>
</comment>
<sequence>MPLTESAKKAWRQSKRRRKQNQLAKNKIKKLEKTIESLLAQKRVAEAKNLLPQISQALDKAAKIGVIKKNKASRKISRASHLVKRSEEKQA</sequence>